<accession>A0A8S5PXY6</accession>
<sequence length="115" mass="13640">MTHTYKIITACKNWQRGSGWYNSDVLDEDEITLDGSMPEDYLDSYEWFDWILDALPETARQHDGDDDETLWTVSAYELVEDEWGDLCKADDEPAVEAKRWECDLWEHFYPDGKEY</sequence>
<dbReference type="EMBL" id="BK015531">
    <property type="protein sequence ID" value="DAE11371.1"/>
    <property type="molecule type" value="Genomic_DNA"/>
</dbReference>
<proteinExistence type="predicted"/>
<protein>
    <submittedName>
        <fullName evidence="1">Uncharacterized protein</fullName>
    </submittedName>
</protein>
<evidence type="ECO:0000313" key="1">
    <source>
        <dbReference type="EMBL" id="DAE11371.1"/>
    </source>
</evidence>
<organism evidence="1">
    <name type="scientific">Myoviridae sp. ctWiL39</name>
    <dbReference type="NCBI Taxonomy" id="2825120"/>
    <lineage>
        <taxon>Viruses</taxon>
        <taxon>Duplodnaviria</taxon>
        <taxon>Heunggongvirae</taxon>
        <taxon>Uroviricota</taxon>
        <taxon>Caudoviricetes</taxon>
    </lineage>
</organism>
<reference evidence="1" key="1">
    <citation type="journal article" date="2021" name="Proc. Natl. Acad. Sci. U.S.A.">
        <title>A Catalog of Tens of Thousands of Viruses from Human Metagenomes Reveals Hidden Associations with Chronic Diseases.</title>
        <authorList>
            <person name="Tisza M.J."/>
            <person name="Buck C.B."/>
        </authorList>
    </citation>
    <scope>NUCLEOTIDE SEQUENCE</scope>
    <source>
        <strain evidence="1">CtWiL39</strain>
    </source>
</reference>
<name>A0A8S5PXY6_9CAUD</name>